<proteinExistence type="predicted"/>
<sequence>MSRVRAAFWDPTGSRYSLPTYPWRMAPPHLLTLRQLTAEGLRPGGQGVQAQILWRSRRHGARGVRAAYLYDIRFALPKRPMTPAKWAALAKANAARRRCPNCGRDAGFVISRYADTCTTCYYQPASVRTEEAA</sequence>
<keyword evidence="2" id="KW-1185">Reference proteome</keyword>
<name>A0A9X2GX41_9ACTN</name>
<dbReference type="InterPro" id="IPR048142">
    <property type="entry name" value="QRL_CxxC_CxxC"/>
</dbReference>
<accession>A0A9X2GX41</accession>
<reference evidence="1" key="1">
    <citation type="submission" date="2022-06" db="EMBL/GenBank/DDBJ databases">
        <title>Sequencing the genomes of 1000 actinobacteria strains.</title>
        <authorList>
            <person name="Klenk H.-P."/>
        </authorList>
    </citation>
    <scope>NUCLEOTIDE SEQUENCE</scope>
    <source>
        <strain evidence="1">DSM 46694</strain>
    </source>
</reference>
<evidence type="ECO:0000313" key="2">
    <source>
        <dbReference type="Proteomes" id="UP001139648"/>
    </source>
</evidence>
<dbReference type="AlphaFoldDB" id="A0A9X2GX41"/>
<dbReference type="EMBL" id="JAMZEB010000002">
    <property type="protein sequence ID" value="MCP2363361.1"/>
    <property type="molecule type" value="Genomic_DNA"/>
</dbReference>
<gene>
    <name evidence="1" type="ORF">HD597_010381</name>
</gene>
<comment type="caution">
    <text evidence="1">The sequence shown here is derived from an EMBL/GenBank/DDBJ whole genome shotgun (WGS) entry which is preliminary data.</text>
</comment>
<dbReference type="Proteomes" id="UP001139648">
    <property type="component" value="Unassembled WGS sequence"/>
</dbReference>
<dbReference type="RefSeq" id="WP_253754877.1">
    <property type="nucleotide sequence ID" value="NZ_BAABKA010000023.1"/>
</dbReference>
<protein>
    <submittedName>
        <fullName evidence="1">Uncharacterized protein</fullName>
    </submittedName>
</protein>
<evidence type="ECO:0000313" key="1">
    <source>
        <dbReference type="EMBL" id="MCP2363361.1"/>
    </source>
</evidence>
<organism evidence="1 2">
    <name type="scientific">Nonomuraea thailandensis</name>
    <dbReference type="NCBI Taxonomy" id="1188745"/>
    <lineage>
        <taxon>Bacteria</taxon>
        <taxon>Bacillati</taxon>
        <taxon>Actinomycetota</taxon>
        <taxon>Actinomycetes</taxon>
        <taxon>Streptosporangiales</taxon>
        <taxon>Streptosporangiaceae</taxon>
        <taxon>Nonomuraea</taxon>
    </lineage>
</organism>
<dbReference type="NCBIfam" id="NF041638">
    <property type="entry name" value="QRL_CxxC_CxxC"/>
    <property type="match status" value="1"/>
</dbReference>